<evidence type="ECO:0000256" key="8">
    <source>
        <dbReference type="ARBA" id="ARBA00022842"/>
    </source>
</evidence>
<dbReference type="EMBL" id="RJVK01000001">
    <property type="protein sequence ID" value="ROR40884.1"/>
    <property type="molecule type" value="Genomic_DNA"/>
</dbReference>
<dbReference type="Proteomes" id="UP000298805">
    <property type="component" value="Chromosome"/>
</dbReference>
<feature type="binding site" evidence="10">
    <location>
        <position position="162"/>
    </location>
    <ligand>
        <name>Mg(2+)</name>
        <dbReference type="ChEBI" id="CHEBI:18420"/>
    </ligand>
</feature>
<keyword evidence="7 10" id="KW-0378">Hydrolase</keyword>
<evidence type="ECO:0000256" key="7">
    <source>
        <dbReference type="ARBA" id="ARBA00022801"/>
    </source>
</evidence>
<dbReference type="SUPFAM" id="SSF56784">
    <property type="entry name" value="HAD-like"/>
    <property type="match status" value="1"/>
</dbReference>
<dbReference type="InterPro" id="IPR037512">
    <property type="entry name" value="PGPase_prok"/>
</dbReference>
<dbReference type="PANTHER" id="PTHR43434">
    <property type="entry name" value="PHOSPHOGLYCOLATE PHOSPHATASE"/>
    <property type="match status" value="1"/>
</dbReference>
<feature type="binding site" evidence="10">
    <location>
        <position position="8"/>
    </location>
    <ligand>
        <name>Mg(2+)</name>
        <dbReference type="ChEBI" id="CHEBI:18420"/>
    </ligand>
</feature>
<dbReference type="InterPro" id="IPR023214">
    <property type="entry name" value="HAD_sf"/>
</dbReference>
<evidence type="ECO:0000256" key="1">
    <source>
        <dbReference type="ARBA" id="ARBA00000830"/>
    </source>
</evidence>
<dbReference type="Proteomes" id="UP000272781">
    <property type="component" value="Unassembled WGS sequence"/>
</dbReference>
<keyword evidence="6 10" id="KW-0479">Metal-binding</keyword>
<keyword evidence="8 10" id="KW-0460">Magnesium</keyword>
<reference evidence="12 13" key="2">
    <citation type="submission" date="2018-11" db="EMBL/GenBank/DDBJ databases">
        <title>Genomic Encyclopedia of Type Strains, Phase IV (KMG-IV): sequencing the most valuable type-strain genomes for metagenomic binning, comparative biology and taxonomic classification.</title>
        <authorList>
            <person name="Goeker M."/>
        </authorList>
    </citation>
    <scope>NUCLEOTIDE SEQUENCE [LARGE SCALE GENOMIC DNA]</scope>
    <source>
        <strain evidence="12 13">DSM 27783</strain>
    </source>
</reference>
<dbReference type="HAMAP" id="MF_00495">
    <property type="entry name" value="GPH_hydrolase_bact"/>
    <property type="match status" value="1"/>
</dbReference>
<keyword evidence="9 10" id="KW-0119">Carbohydrate metabolism</keyword>
<evidence type="ECO:0000256" key="5">
    <source>
        <dbReference type="ARBA" id="ARBA00013078"/>
    </source>
</evidence>
<dbReference type="FunFam" id="3.40.50.1000:FF:000022">
    <property type="entry name" value="Phosphoglycolate phosphatase"/>
    <property type="match status" value="1"/>
</dbReference>
<reference evidence="11" key="3">
    <citation type="submission" date="2019-06" db="EMBL/GenBank/DDBJ databases">
        <title>A comparative analysis of the Nautiliaceae.</title>
        <authorList>
            <person name="Grosche A."/>
            <person name="Smedile F."/>
            <person name="Vetriani C."/>
        </authorList>
    </citation>
    <scope>NUCLEOTIDE SEQUENCE</scope>
    <source>
        <strain evidence="11">TB6</strain>
    </source>
</reference>
<dbReference type="InterPro" id="IPR023198">
    <property type="entry name" value="PGP-like_dom2"/>
</dbReference>
<evidence type="ECO:0000313" key="13">
    <source>
        <dbReference type="Proteomes" id="UP000272781"/>
    </source>
</evidence>
<gene>
    <name evidence="11" type="ORF">C6V80_05305</name>
    <name evidence="12" type="ORF">EDC58_0365</name>
</gene>
<dbReference type="Gene3D" id="3.40.50.1000">
    <property type="entry name" value="HAD superfamily/HAD-like"/>
    <property type="match status" value="1"/>
</dbReference>
<dbReference type="InterPro" id="IPR006439">
    <property type="entry name" value="HAD-SF_hydro_IA"/>
</dbReference>
<dbReference type="GO" id="GO:0046295">
    <property type="term" value="P:glycolate biosynthetic process"/>
    <property type="evidence" value="ECO:0007669"/>
    <property type="project" value="UniProtKB-UniRule"/>
</dbReference>
<dbReference type="NCBIfam" id="TIGR01509">
    <property type="entry name" value="HAD-SF-IA-v3"/>
    <property type="match status" value="1"/>
</dbReference>
<evidence type="ECO:0000313" key="12">
    <source>
        <dbReference type="EMBL" id="ROR40884.1"/>
    </source>
</evidence>
<evidence type="ECO:0000256" key="6">
    <source>
        <dbReference type="ARBA" id="ARBA00022723"/>
    </source>
</evidence>
<sequence>MLLIFDLDGTLIDSVPDITDAINKTFDELGIERVSEEDVRNYLGNGARTLIERALRGKNDEKLLQKTLKIFKNHYKNNVCNKTTLYPGVKETLEKLPYKKAIVTNKPYEFVGEILKTLEIDRYFEMYIGGESLPEKKPSPLPLLYVCEKTGYKPSEAVMIGDSKNDILAARNAGIKSIAVNYGYNYGEDVSIYKPDIIIDDFRKLLEVL</sequence>
<dbReference type="NCBIfam" id="NF009695">
    <property type="entry name" value="PRK13222.1-2"/>
    <property type="match status" value="1"/>
</dbReference>
<dbReference type="PANTHER" id="PTHR43434:SF1">
    <property type="entry name" value="PHOSPHOGLYCOLATE PHOSPHATASE"/>
    <property type="match status" value="1"/>
</dbReference>
<comment type="pathway">
    <text evidence="3 10">Organic acid metabolism; glycolate biosynthesis; glycolate from 2-phosphoglycolate: step 1/1.</text>
</comment>
<dbReference type="Pfam" id="PF13419">
    <property type="entry name" value="HAD_2"/>
    <property type="match status" value="1"/>
</dbReference>
<comment type="catalytic activity">
    <reaction evidence="1 10">
        <text>2-phosphoglycolate + H2O = glycolate + phosphate</text>
        <dbReference type="Rhea" id="RHEA:14369"/>
        <dbReference type="ChEBI" id="CHEBI:15377"/>
        <dbReference type="ChEBI" id="CHEBI:29805"/>
        <dbReference type="ChEBI" id="CHEBI:43474"/>
        <dbReference type="ChEBI" id="CHEBI:58033"/>
        <dbReference type="EC" id="3.1.3.18"/>
    </reaction>
</comment>
<dbReference type="GO" id="GO:0008967">
    <property type="term" value="F:phosphoglycolate phosphatase activity"/>
    <property type="evidence" value="ECO:0007669"/>
    <property type="project" value="UniProtKB-UniRule"/>
</dbReference>
<evidence type="ECO:0000313" key="11">
    <source>
        <dbReference type="EMBL" id="QCI28392.1"/>
    </source>
</evidence>
<accession>A0AAJ4RE30</accession>
<comment type="function">
    <text evidence="10">Specifically catalyzes the dephosphorylation of 2-phosphoglycolate.</text>
</comment>
<feature type="binding site" evidence="10">
    <location>
        <position position="6"/>
    </location>
    <ligand>
        <name>Mg(2+)</name>
        <dbReference type="ChEBI" id="CHEBI:18420"/>
    </ligand>
</feature>
<evidence type="ECO:0000256" key="10">
    <source>
        <dbReference type="HAMAP-Rule" id="MF_00495"/>
    </source>
</evidence>
<dbReference type="InterPro" id="IPR036412">
    <property type="entry name" value="HAD-like_sf"/>
</dbReference>
<dbReference type="NCBIfam" id="TIGR01449">
    <property type="entry name" value="PGP_bact"/>
    <property type="match status" value="1"/>
</dbReference>
<dbReference type="InterPro" id="IPR041492">
    <property type="entry name" value="HAD_2"/>
</dbReference>
<proteinExistence type="inferred from homology"/>
<evidence type="ECO:0000256" key="2">
    <source>
        <dbReference type="ARBA" id="ARBA00001946"/>
    </source>
</evidence>
<organism evidence="12 13">
    <name type="scientific">Caminibacter pacificus</name>
    <dbReference type="NCBI Taxonomy" id="1424653"/>
    <lineage>
        <taxon>Bacteria</taxon>
        <taxon>Pseudomonadati</taxon>
        <taxon>Campylobacterota</taxon>
        <taxon>Epsilonproteobacteria</taxon>
        <taxon>Nautiliales</taxon>
        <taxon>Nautiliaceae</taxon>
        <taxon>Caminibacter</taxon>
    </lineage>
</organism>
<dbReference type="InterPro" id="IPR050155">
    <property type="entry name" value="HAD-like_hydrolase_sf"/>
</dbReference>
<protein>
    <recommendedName>
        <fullName evidence="5 10">Phosphoglycolate phosphatase</fullName>
        <shortName evidence="10">PGP</shortName>
        <shortName evidence="10">PGPase</shortName>
        <ecNumber evidence="5 10">3.1.3.18</ecNumber>
    </recommendedName>
</protein>
<feature type="active site" description="Nucleophile" evidence="10">
    <location>
        <position position="6"/>
    </location>
</feature>
<dbReference type="Gene3D" id="1.10.150.240">
    <property type="entry name" value="Putative phosphatase, domain 2"/>
    <property type="match status" value="1"/>
</dbReference>
<dbReference type="GO" id="GO:0005829">
    <property type="term" value="C:cytosol"/>
    <property type="evidence" value="ECO:0007669"/>
    <property type="project" value="TreeGrafter"/>
</dbReference>
<evidence type="ECO:0000256" key="3">
    <source>
        <dbReference type="ARBA" id="ARBA00004818"/>
    </source>
</evidence>
<evidence type="ECO:0000256" key="4">
    <source>
        <dbReference type="ARBA" id="ARBA00006171"/>
    </source>
</evidence>
<dbReference type="EC" id="3.1.3.18" evidence="5 10"/>
<dbReference type="GO" id="GO:0046872">
    <property type="term" value="F:metal ion binding"/>
    <property type="evidence" value="ECO:0007669"/>
    <property type="project" value="UniProtKB-KW"/>
</dbReference>
<dbReference type="SFLD" id="SFLDS00003">
    <property type="entry name" value="Haloacid_Dehalogenase"/>
    <property type="match status" value="1"/>
</dbReference>
<dbReference type="RefSeq" id="WP_123351794.1">
    <property type="nucleotide sequence ID" value="NZ_CP027432.2"/>
</dbReference>
<comment type="cofactor">
    <cofactor evidence="2 10">
        <name>Mg(2+)</name>
        <dbReference type="ChEBI" id="CHEBI:18420"/>
    </cofactor>
</comment>
<name>A0AAJ4RE30_9BACT</name>
<keyword evidence="14" id="KW-1185">Reference proteome</keyword>
<dbReference type="EMBL" id="CP027432">
    <property type="protein sequence ID" value="QCI28392.1"/>
    <property type="molecule type" value="Genomic_DNA"/>
</dbReference>
<reference evidence="14" key="1">
    <citation type="submission" date="2018-03" db="EMBL/GenBank/DDBJ databases">
        <title>A comparative analysis of the Nautiliaceae.</title>
        <authorList>
            <person name="Grosche A."/>
            <person name="Smedile F."/>
            <person name="Vetriani C."/>
        </authorList>
    </citation>
    <scope>NUCLEOTIDE SEQUENCE [LARGE SCALE GENOMIC DNA]</scope>
    <source>
        <strain evidence="14">TB6</strain>
    </source>
</reference>
<dbReference type="NCBIfam" id="TIGR01549">
    <property type="entry name" value="HAD-SF-IA-v1"/>
    <property type="match status" value="1"/>
</dbReference>
<dbReference type="GO" id="GO:0005975">
    <property type="term" value="P:carbohydrate metabolic process"/>
    <property type="evidence" value="ECO:0007669"/>
    <property type="project" value="InterPro"/>
</dbReference>
<comment type="similarity">
    <text evidence="4 10">Belongs to the HAD-like hydrolase superfamily. CbbY/CbbZ/Gph/YieH family.</text>
</comment>
<evidence type="ECO:0000313" key="14">
    <source>
        <dbReference type="Proteomes" id="UP000298805"/>
    </source>
</evidence>
<dbReference type="SFLD" id="SFLDG01129">
    <property type="entry name" value="C1.5:_HAD__Beta-PGM__Phosphata"/>
    <property type="match status" value="1"/>
</dbReference>
<dbReference type="GO" id="GO:0006281">
    <property type="term" value="P:DNA repair"/>
    <property type="evidence" value="ECO:0007669"/>
    <property type="project" value="TreeGrafter"/>
</dbReference>
<dbReference type="CDD" id="cd16417">
    <property type="entry name" value="HAD_PGPase"/>
    <property type="match status" value="1"/>
</dbReference>
<dbReference type="AlphaFoldDB" id="A0AAJ4RE30"/>
<evidence type="ECO:0000256" key="9">
    <source>
        <dbReference type="ARBA" id="ARBA00023277"/>
    </source>
</evidence>
<dbReference type="SFLD" id="SFLDG01135">
    <property type="entry name" value="C1.5.6:_HAD__Beta-PGM__Phospha"/>
    <property type="match status" value="1"/>
</dbReference>